<dbReference type="RefSeq" id="XP_030989761.1">
    <property type="nucleotide sequence ID" value="XM_031132847.1"/>
</dbReference>
<feature type="transmembrane region" description="Helical" evidence="6">
    <location>
        <begin position="191"/>
        <end position="210"/>
    </location>
</feature>
<evidence type="ECO:0000256" key="3">
    <source>
        <dbReference type="ARBA" id="ARBA00022692"/>
    </source>
</evidence>
<dbReference type="InterPro" id="IPR002293">
    <property type="entry name" value="AA/rel_permease1"/>
</dbReference>
<dbReference type="Pfam" id="PF13520">
    <property type="entry name" value="AA_permease_2"/>
    <property type="match status" value="1"/>
</dbReference>
<feature type="transmembrane region" description="Helical" evidence="6">
    <location>
        <begin position="233"/>
        <end position="250"/>
    </location>
</feature>
<keyword evidence="5 6" id="KW-0472">Membrane</keyword>
<feature type="transmembrane region" description="Helical" evidence="6">
    <location>
        <begin position="117"/>
        <end position="140"/>
    </location>
</feature>
<reference evidence="7 8" key="1">
    <citation type="submission" date="2019-06" db="EMBL/GenBank/DDBJ databases">
        <title>Draft genome sequence of the filamentous fungus Phialemoniopsis curvata isolated from diesel fuel.</title>
        <authorList>
            <person name="Varaljay V.A."/>
            <person name="Lyon W.J."/>
            <person name="Crouch A.L."/>
            <person name="Drake C.E."/>
            <person name="Hollomon J.M."/>
            <person name="Nadeau L.J."/>
            <person name="Nunn H.S."/>
            <person name="Stevenson B.S."/>
            <person name="Bojanowski C.L."/>
            <person name="Crookes-Goodson W.J."/>
        </authorList>
    </citation>
    <scope>NUCLEOTIDE SEQUENCE [LARGE SCALE GENOMIC DNA]</scope>
    <source>
        <strain evidence="7 8">D216</strain>
    </source>
</reference>
<feature type="transmembrane region" description="Helical" evidence="6">
    <location>
        <begin position="160"/>
        <end position="179"/>
    </location>
</feature>
<gene>
    <name evidence="7" type="ORF">E0L32_010250</name>
</gene>
<keyword evidence="3 6" id="KW-0812">Transmembrane</keyword>
<feature type="transmembrane region" description="Helical" evidence="6">
    <location>
        <begin position="400"/>
        <end position="422"/>
    </location>
</feature>
<dbReference type="PIRSF" id="PIRSF006060">
    <property type="entry name" value="AA_transporter"/>
    <property type="match status" value="1"/>
</dbReference>
<accession>A0A507AUZ5</accession>
<dbReference type="GO" id="GO:0016020">
    <property type="term" value="C:membrane"/>
    <property type="evidence" value="ECO:0007669"/>
    <property type="project" value="UniProtKB-SubCell"/>
</dbReference>
<comment type="subcellular location">
    <subcellularLocation>
        <location evidence="1">Membrane</location>
        <topology evidence="1">Multi-pass membrane protein</topology>
    </subcellularLocation>
</comment>
<dbReference type="GeneID" id="41977697"/>
<sequence length="507" mass="54735">MKQPIEDVSDASPVVRTETGADGGQAEVIELNKNFNTLSTFSLAVSLMATWEALCSTMGIGLAAGGAVSLVYGFLLSFIGNICTAMSLSEPASMFPNAGGQYYMISELSHFRSKALLSWYTGWISLVGWVALTASAPFGAANIIQGLITLNQPDYDPQRWQWFLIYLGITLLAFAMNTWGAKVLPLLENIIMIFHVGFFFAILIACAALPKERQSAEFVFTYFSNGTGWDSNGVAWGIGMLTSAYIMVGYDSAAHMSEEMKNPRTGVPRAMIMSIVVNGIMGFAVLLAVLFGIGDFQAAVTSRTGFPIIEIFFQMTRGNAAAASAMSCTIVASASLATVGLIASTSRTLWSFARDGAPAYSRYLSRVSDQHVPVHAVVVVTVIVILLGALNIASTAAFNAVLSVTVVGLSLSYLIPIVAMLYRRIWTPKQIQWGPWKMPQALGIVINVASIVYILFLTCFLVLPATQPVTAQNMNYSSLILGGVLILVTADWIFRARKTYEGPVPMY</sequence>
<protein>
    <recommendedName>
        <fullName evidence="9">Amino acid transporter</fullName>
    </recommendedName>
</protein>
<dbReference type="STRING" id="1093900.A0A507AUZ5"/>
<feature type="transmembrane region" description="Helical" evidence="6">
    <location>
        <begin position="320"/>
        <end position="344"/>
    </location>
</feature>
<feature type="transmembrane region" description="Helical" evidence="6">
    <location>
        <begin position="372"/>
        <end position="394"/>
    </location>
</feature>
<evidence type="ECO:0000256" key="5">
    <source>
        <dbReference type="ARBA" id="ARBA00023136"/>
    </source>
</evidence>
<feature type="transmembrane region" description="Helical" evidence="6">
    <location>
        <begin position="271"/>
        <end position="293"/>
    </location>
</feature>
<proteinExistence type="predicted"/>
<keyword evidence="8" id="KW-1185">Reference proteome</keyword>
<feature type="transmembrane region" description="Helical" evidence="6">
    <location>
        <begin position="442"/>
        <end position="463"/>
    </location>
</feature>
<feature type="transmembrane region" description="Helical" evidence="6">
    <location>
        <begin position="475"/>
        <end position="494"/>
    </location>
</feature>
<dbReference type="OrthoDB" id="10054429at2759"/>
<evidence type="ECO:0000256" key="2">
    <source>
        <dbReference type="ARBA" id="ARBA00022448"/>
    </source>
</evidence>
<dbReference type="PANTHER" id="PTHR45649:SF14">
    <property type="entry name" value="GABA PERMEASE"/>
    <property type="match status" value="1"/>
</dbReference>
<evidence type="ECO:0000256" key="4">
    <source>
        <dbReference type="ARBA" id="ARBA00022989"/>
    </source>
</evidence>
<evidence type="ECO:0000256" key="6">
    <source>
        <dbReference type="SAM" id="Phobius"/>
    </source>
</evidence>
<evidence type="ECO:0000256" key="1">
    <source>
        <dbReference type="ARBA" id="ARBA00004141"/>
    </source>
</evidence>
<comment type="caution">
    <text evidence="7">The sequence shown here is derived from an EMBL/GenBank/DDBJ whole genome shotgun (WGS) entry which is preliminary data.</text>
</comment>
<evidence type="ECO:0000313" key="8">
    <source>
        <dbReference type="Proteomes" id="UP000319257"/>
    </source>
</evidence>
<dbReference type="Proteomes" id="UP000319257">
    <property type="component" value="Unassembled WGS sequence"/>
</dbReference>
<evidence type="ECO:0008006" key="9">
    <source>
        <dbReference type="Google" id="ProtNLM"/>
    </source>
</evidence>
<dbReference type="GO" id="GO:0022857">
    <property type="term" value="F:transmembrane transporter activity"/>
    <property type="evidence" value="ECO:0007669"/>
    <property type="project" value="InterPro"/>
</dbReference>
<dbReference type="Gene3D" id="1.20.1740.10">
    <property type="entry name" value="Amino acid/polyamine transporter I"/>
    <property type="match status" value="1"/>
</dbReference>
<keyword evidence="4 6" id="KW-1133">Transmembrane helix</keyword>
<organism evidence="7 8">
    <name type="scientific">Thyridium curvatum</name>
    <dbReference type="NCBI Taxonomy" id="1093900"/>
    <lineage>
        <taxon>Eukaryota</taxon>
        <taxon>Fungi</taxon>
        <taxon>Dikarya</taxon>
        <taxon>Ascomycota</taxon>
        <taxon>Pezizomycotina</taxon>
        <taxon>Sordariomycetes</taxon>
        <taxon>Sordariomycetidae</taxon>
        <taxon>Thyridiales</taxon>
        <taxon>Thyridiaceae</taxon>
        <taxon>Thyridium</taxon>
    </lineage>
</organism>
<dbReference type="PANTHER" id="PTHR45649">
    <property type="entry name" value="AMINO-ACID PERMEASE BAT1"/>
    <property type="match status" value="1"/>
</dbReference>
<keyword evidence="2" id="KW-0813">Transport</keyword>
<dbReference type="InParanoid" id="A0A507AUZ5"/>
<evidence type="ECO:0000313" key="7">
    <source>
        <dbReference type="EMBL" id="TPX08050.1"/>
    </source>
</evidence>
<name>A0A507AUZ5_9PEZI</name>
<dbReference type="EMBL" id="SKBQ01000081">
    <property type="protein sequence ID" value="TPX08050.1"/>
    <property type="molecule type" value="Genomic_DNA"/>
</dbReference>
<dbReference type="AlphaFoldDB" id="A0A507AUZ5"/>